<proteinExistence type="predicted"/>
<dbReference type="Gene3D" id="3.50.50.60">
    <property type="entry name" value="FAD/NAD(P)-binding domain"/>
    <property type="match status" value="3"/>
</dbReference>
<dbReference type="eggNOG" id="COG1148">
    <property type="taxonomic scope" value="Bacteria"/>
</dbReference>
<gene>
    <name evidence="3" type="ORF">Acaty_c2366</name>
</gene>
<dbReference type="KEGG" id="acz:Acaty_c2366"/>
<dbReference type="InterPro" id="IPR051691">
    <property type="entry name" value="Metab_Enz_Cyan_OpOx_G3PDH"/>
</dbReference>
<evidence type="ECO:0000259" key="2">
    <source>
        <dbReference type="Pfam" id="PF07992"/>
    </source>
</evidence>
<accession>A0A059ZXM3</accession>
<evidence type="ECO:0000256" key="1">
    <source>
        <dbReference type="ARBA" id="ARBA00023002"/>
    </source>
</evidence>
<sequence>MARHDTVLVVGAGPAGLSAAATVAAMGKKAVIVEKEDVLGGAPIISGYSKLVPSGEWAKDAIGRMVSRVDGNGNVSIHKSTKVTQLDGEAGNFTAHLSNGQQVEAGSIVLATGFTHFDSINKPEWGFGTYEDVLTTTQMEQMVGTGQIRCPSDGRVPERVAILLCVGSRDRQIGREWCSKICCTVSTNLAMEIKELSPSTDVFIYYMDIRTFGLYEDKFYWKSQEEYKTKFVKAHIAEVTKSPDGRLLVKGEDTLVKRPIVIPMDIVVHAIGMDPNALNPEIAKVFGVGLEKHGFIDRAEQYTNSQGTTRKGIYVCGAATGPETIDDSIAQGQSAGSRAVADLYQAAALAVNA</sequence>
<dbReference type="InterPro" id="IPR023753">
    <property type="entry name" value="FAD/NAD-binding_dom"/>
</dbReference>
<dbReference type="InterPro" id="IPR036188">
    <property type="entry name" value="FAD/NAD-bd_sf"/>
</dbReference>
<dbReference type="Proteomes" id="UP000005522">
    <property type="component" value="Chromosome"/>
</dbReference>
<reference evidence="3 4" key="1">
    <citation type="journal article" date="2009" name="J. Bacteriol.">
        <title>Draft genome sequence of the extremely acidophilic bacterium Acidithiobacillus caldus ATCC 51756 reveals metabolic versatility in the genus Acidithiobacillus.</title>
        <authorList>
            <person name="Valdes J."/>
            <person name="Quatrini R."/>
            <person name="Hallberg K."/>
            <person name="Dopson M."/>
            <person name="Valenzuela P.D."/>
            <person name="Holmes D.S."/>
        </authorList>
    </citation>
    <scope>NUCLEOTIDE SEQUENCE [LARGE SCALE GENOMIC DNA]</scope>
    <source>
        <strain evidence="4">ATCC 51756 / DSM 8584 / KU</strain>
    </source>
</reference>
<dbReference type="PRINTS" id="PR00411">
    <property type="entry name" value="PNDRDTASEI"/>
</dbReference>
<dbReference type="EC" id="1.8.98.1" evidence="3"/>
<dbReference type="HOGENOM" id="CLU_020302_1_0_6"/>
<dbReference type="AlphaFoldDB" id="A0A059ZXM3"/>
<name>A0A059ZXM3_ACICK</name>
<organism evidence="3 4">
    <name type="scientific">Acidithiobacillus caldus (strain ATCC 51756 / DSM 8584 / KU)</name>
    <dbReference type="NCBI Taxonomy" id="637389"/>
    <lineage>
        <taxon>Bacteria</taxon>
        <taxon>Pseudomonadati</taxon>
        <taxon>Pseudomonadota</taxon>
        <taxon>Acidithiobacillia</taxon>
        <taxon>Acidithiobacillales</taxon>
        <taxon>Acidithiobacillaceae</taxon>
        <taxon>Acidithiobacillus</taxon>
    </lineage>
</organism>
<dbReference type="RefSeq" id="WP_004868887.1">
    <property type="nucleotide sequence ID" value="NZ_CP005986.1"/>
</dbReference>
<protein>
    <submittedName>
        <fullName evidence="3">CoB--CoM heterodisulfide reductase subunit A</fullName>
        <ecNumber evidence="3">1.8.98.1</ecNumber>
    </submittedName>
</protein>
<dbReference type="Pfam" id="PF07992">
    <property type="entry name" value="Pyr_redox_2"/>
    <property type="match status" value="1"/>
</dbReference>
<evidence type="ECO:0000313" key="3">
    <source>
        <dbReference type="EMBL" id="AIA56213.1"/>
    </source>
</evidence>
<dbReference type="SUPFAM" id="SSF51905">
    <property type="entry name" value="FAD/NAD(P)-binding domain"/>
    <property type="match status" value="1"/>
</dbReference>
<dbReference type="GO" id="GO:0051912">
    <property type="term" value="F:CoB--CoM heterodisulfide reductase activity"/>
    <property type="evidence" value="ECO:0007669"/>
    <property type="project" value="UniProtKB-EC"/>
</dbReference>
<evidence type="ECO:0000313" key="4">
    <source>
        <dbReference type="Proteomes" id="UP000005522"/>
    </source>
</evidence>
<dbReference type="PRINTS" id="PR00368">
    <property type="entry name" value="FADPNR"/>
</dbReference>
<keyword evidence="1 3" id="KW-0560">Oxidoreductase</keyword>
<dbReference type="EMBL" id="CP005986">
    <property type="protein sequence ID" value="AIA56213.1"/>
    <property type="molecule type" value="Genomic_DNA"/>
</dbReference>
<dbReference type="PANTHER" id="PTHR42949:SF3">
    <property type="entry name" value="ANAEROBIC GLYCEROL-3-PHOSPHATE DEHYDROGENASE SUBUNIT B"/>
    <property type="match status" value="1"/>
</dbReference>
<feature type="domain" description="FAD/NAD(P)-binding" evidence="2">
    <location>
        <begin position="6"/>
        <end position="119"/>
    </location>
</feature>
<dbReference type="PANTHER" id="PTHR42949">
    <property type="entry name" value="ANAEROBIC GLYCEROL-3-PHOSPHATE DEHYDROGENASE SUBUNIT B"/>
    <property type="match status" value="1"/>
</dbReference>